<accession>A0A6H0Y427</accession>
<dbReference type="Pfam" id="PF00106">
    <property type="entry name" value="adh_short"/>
    <property type="match status" value="1"/>
</dbReference>
<dbReference type="PANTHER" id="PTHR43975:SF2">
    <property type="entry name" value="EG:BACR7A4.14 PROTEIN-RELATED"/>
    <property type="match status" value="1"/>
</dbReference>
<sequence length="310" mass="33437">MASTWPSYTPTYHHEPYAEILPTQEHLSCKGLSVLITGAGTGIGQAMAVAFAQAHAKGIAILGRTESTLQETAEKIKEASQGQTEALVVTADITSAESVQAAFAKVQGHFGSIDILVNNAGGVTATDSIKDIDLGGFMKTFELNVLGPMTVTQAFIRAADISSNKDPRTIVNVCSGLAHLPAMPKAVAYGTSKLASAKLFEHVYFEHKDWRVFNLQPGVVATALAKQSGRQGEDAPELSASMAVWLARDPRAADLSGRFVWANWDVNELVAMKDKIHEKDELMLSLKGWADEYTVAQLRQHAADAMEKRK</sequence>
<dbReference type="SUPFAM" id="SSF51735">
    <property type="entry name" value="NAD(P)-binding Rossmann-fold domains"/>
    <property type="match status" value="1"/>
</dbReference>
<dbReference type="InterPro" id="IPR002347">
    <property type="entry name" value="SDR_fam"/>
</dbReference>
<evidence type="ECO:0000313" key="2">
    <source>
        <dbReference type="Proteomes" id="UP000503462"/>
    </source>
</evidence>
<evidence type="ECO:0008006" key="3">
    <source>
        <dbReference type="Google" id="ProtNLM"/>
    </source>
</evidence>
<reference evidence="1 2" key="1">
    <citation type="journal article" date="2016" name="Sci. Rep.">
        <title>Peltaster fructicola genome reveals evolution from an invasive phytopathogen to an ectophytic parasite.</title>
        <authorList>
            <person name="Xu C."/>
            <person name="Chen H."/>
            <person name="Gleason M.L."/>
            <person name="Xu J.R."/>
            <person name="Liu H."/>
            <person name="Zhang R."/>
            <person name="Sun G."/>
        </authorList>
    </citation>
    <scope>NUCLEOTIDE SEQUENCE [LARGE SCALE GENOMIC DNA]</scope>
    <source>
        <strain evidence="1 2">LNHT1506</strain>
    </source>
</reference>
<organism evidence="1 2">
    <name type="scientific">Peltaster fructicola</name>
    <dbReference type="NCBI Taxonomy" id="286661"/>
    <lineage>
        <taxon>Eukaryota</taxon>
        <taxon>Fungi</taxon>
        <taxon>Dikarya</taxon>
        <taxon>Ascomycota</taxon>
        <taxon>Pezizomycotina</taxon>
        <taxon>Dothideomycetes</taxon>
        <taxon>Dothideomycetes incertae sedis</taxon>
        <taxon>Peltaster</taxon>
    </lineage>
</organism>
<dbReference type="EMBL" id="CP051143">
    <property type="protein sequence ID" value="QIX01598.1"/>
    <property type="molecule type" value="Genomic_DNA"/>
</dbReference>
<dbReference type="CDD" id="cd05233">
    <property type="entry name" value="SDR_c"/>
    <property type="match status" value="1"/>
</dbReference>
<dbReference type="AlphaFoldDB" id="A0A6H0Y427"/>
<name>A0A6H0Y427_9PEZI</name>
<dbReference type="OrthoDB" id="1933717at2759"/>
<protein>
    <recommendedName>
        <fullName evidence="3">NAD(P)-binding protein</fullName>
    </recommendedName>
</protein>
<dbReference type="Proteomes" id="UP000503462">
    <property type="component" value="Chromosome 5"/>
</dbReference>
<gene>
    <name evidence="1" type="ORF">AMS68_007115</name>
</gene>
<dbReference type="PANTHER" id="PTHR43975">
    <property type="entry name" value="ZGC:101858"/>
    <property type="match status" value="1"/>
</dbReference>
<keyword evidence="2" id="KW-1185">Reference proteome</keyword>
<dbReference type="PRINTS" id="PR00081">
    <property type="entry name" value="GDHRDH"/>
</dbReference>
<dbReference type="InterPro" id="IPR036291">
    <property type="entry name" value="NAD(P)-bd_dom_sf"/>
</dbReference>
<evidence type="ECO:0000313" key="1">
    <source>
        <dbReference type="EMBL" id="QIX01598.1"/>
    </source>
</evidence>
<proteinExistence type="predicted"/>
<dbReference type="Gene3D" id="3.40.50.720">
    <property type="entry name" value="NAD(P)-binding Rossmann-like Domain"/>
    <property type="match status" value="1"/>
</dbReference>